<dbReference type="InterPro" id="IPR028081">
    <property type="entry name" value="Leu-bd"/>
</dbReference>
<keyword evidence="2" id="KW-0732">Signal</keyword>
<evidence type="ECO:0000256" key="2">
    <source>
        <dbReference type="ARBA" id="ARBA00022729"/>
    </source>
</evidence>
<evidence type="ECO:0000259" key="3">
    <source>
        <dbReference type="Pfam" id="PF13458"/>
    </source>
</evidence>
<dbReference type="PANTHER" id="PTHR47628">
    <property type="match status" value="1"/>
</dbReference>
<dbReference type="Proteomes" id="UP000298179">
    <property type="component" value="Unassembled WGS sequence"/>
</dbReference>
<dbReference type="Pfam" id="PF13458">
    <property type="entry name" value="Peripla_BP_6"/>
    <property type="match status" value="1"/>
</dbReference>
<accession>A0A4Y8RUU4</accession>
<dbReference type="Gene3D" id="3.40.50.2300">
    <property type="match status" value="2"/>
</dbReference>
<dbReference type="CDD" id="cd06358">
    <property type="entry name" value="PBP1_NHase"/>
    <property type="match status" value="1"/>
</dbReference>
<feature type="domain" description="Leucine-binding protein" evidence="3">
    <location>
        <begin position="3"/>
        <end position="312"/>
    </location>
</feature>
<name>A0A4Y8RUU4_9HYPH</name>
<evidence type="ECO:0000256" key="1">
    <source>
        <dbReference type="ARBA" id="ARBA00010062"/>
    </source>
</evidence>
<dbReference type="EMBL" id="SOZD01000001">
    <property type="protein sequence ID" value="TFF27698.1"/>
    <property type="molecule type" value="Genomic_DNA"/>
</dbReference>
<dbReference type="RefSeq" id="WP_134760553.1">
    <property type="nucleotide sequence ID" value="NZ_SOZD01000001.1"/>
</dbReference>
<dbReference type="SUPFAM" id="SSF53822">
    <property type="entry name" value="Periplasmic binding protein-like I"/>
    <property type="match status" value="1"/>
</dbReference>
<comment type="caution">
    <text evidence="4">The sequence shown here is derived from an EMBL/GenBank/DDBJ whole genome shotgun (WGS) entry which is preliminary data.</text>
</comment>
<gene>
    <name evidence="4" type="ORF">E3C22_04375</name>
</gene>
<organism evidence="4 5">
    <name type="scientific">Jiella endophytica</name>
    <dbReference type="NCBI Taxonomy" id="2558362"/>
    <lineage>
        <taxon>Bacteria</taxon>
        <taxon>Pseudomonadati</taxon>
        <taxon>Pseudomonadota</taxon>
        <taxon>Alphaproteobacteria</taxon>
        <taxon>Hyphomicrobiales</taxon>
        <taxon>Aurantimonadaceae</taxon>
        <taxon>Jiella</taxon>
    </lineage>
</organism>
<dbReference type="OrthoDB" id="9803275at2"/>
<dbReference type="PROSITE" id="PS51257">
    <property type="entry name" value="PROKAR_LIPOPROTEIN"/>
    <property type="match status" value="1"/>
</dbReference>
<evidence type="ECO:0000313" key="5">
    <source>
        <dbReference type="Proteomes" id="UP000298179"/>
    </source>
</evidence>
<sequence>MRRIGLLIQQSGPAGIWAPSAQACARLAVEEINVVCGLLGHDVDLTVMDAGVSAASAAEAVDFSIDIDEIDALVGMMPSYQRAAVSSAVGGRIPFIYTPQFEGLERDRAIVTVGETSRELLEPGIDWLWENKGARRYFLVGNDYVWPRETFATASRIVADKGGEIVGERLVPFGYDDYDRLFAEIRASRADVVVPYFLGAEAVSFNRSFAEVGLAAKHLRFSSAIDETVIYGIGPDATENLYLSSGYFACLDSRNNRSFLERYHTRFGETPPPVNAFGQSCYEGIYCLLALAEAAGDLAVPAVVDRLGRTCQRYSARGSSAPFVAGERQPIHVAAVDGMDLTLLR</sequence>
<reference evidence="4 5" key="1">
    <citation type="submission" date="2019-03" db="EMBL/GenBank/DDBJ databases">
        <title>Jiella endophytica sp. nov., a novel endophytic bacterium isolated from root of Ficus microcarpa Linn. f.</title>
        <authorList>
            <person name="Tuo L."/>
        </authorList>
    </citation>
    <scope>NUCLEOTIDE SEQUENCE [LARGE SCALE GENOMIC DNA]</scope>
    <source>
        <strain evidence="4 5">CBS5Q-3</strain>
    </source>
</reference>
<comment type="similarity">
    <text evidence="1">Belongs to the leucine-binding protein family.</text>
</comment>
<dbReference type="InterPro" id="IPR028082">
    <property type="entry name" value="Peripla_BP_I"/>
</dbReference>
<evidence type="ECO:0000313" key="4">
    <source>
        <dbReference type="EMBL" id="TFF27698.1"/>
    </source>
</evidence>
<dbReference type="AlphaFoldDB" id="A0A4Y8RUU4"/>
<dbReference type="PANTHER" id="PTHR47628:SF1">
    <property type="entry name" value="ALIPHATIC AMIDASE EXPRESSION-REGULATING PROTEIN"/>
    <property type="match status" value="1"/>
</dbReference>
<proteinExistence type="inferred from homology"/>
<protein>
    <submittedName>
        <fullName evidence="4">Amino acid ABC transporter</fullName>
    </submittedName>
</protein>
<keyword evidence="5" id="KW-1185">Reference proteome</keyword>